<evidence type="ECO:0000313" key="2">
    <source>
        <dbReference type="Proteomes" id="UP000306918"/>
    </source>
</evidence>
<name>A0A4S8HZE9_9BACT</name>
<evidence type="ECO:0000313" key="1">
    <source>
        <dbReference type="EMBL" id="THU41228.1"/>
    </source>
</evidence>
<accession>A0A4S8HZE9</accession>
<organism evidence="1 2">
    <name type="scientific">Niastella caeni</name>
    <dbReference type="NCBI Taxonomy" id="2569763"/>
    <lineage>
        <taxon>Bacteria</taxon>
        <taxon>Pseudomonadati</taxon>
        <taxon>Bacteroidota</taxon>
        <taxon>Chitinophagia</taxon>
        <taxon>Chitinophagales</taxon>
        <taxon>Chitinophagaceae</taxon>
        <taxon>Niastella</taxon>
    </lineage>
</organism>
<sequence length="73" mass="7977">MSILSLNAQAGKAEDGTFIIPPVYDDIQSNDINPYGNVANLVFPLLCYDGKNWKYITLSGNVLPFTASKITQP</sequence>
<comment type="caution">
    <text evidence="1">The sequence shown here is derived from an EMBL/GenBank/DDBJ whole genome shotgun (WGS) entry which is preliminary data.</text>
</comment>
<reference evidence="1 2" key="1">
    <citation type="submission" date="2019-04" db="EMBL/GenBank/DDBJ databases">
        <title>Niastella caeni sp. nov., isolated from activated sludge.</title>
        <authorList>
            <person name="Sheng M."/>
        </authorList>
    </citation>
    <scope>NUCLEOTIDE SEQUENCE [LARGE SCALE GENOMIC DNA]</scope>
    <source>
        <strain evidence="1 2">HX-2-15</strain>
    </source>
</reference>
<dbReference type="EMBL" id="STFF01000001">
    <property type="protein sequence ID" value="THU41228.1"/>
    <property type="molecule type" value="Genomic_DNA"/>
</dbReference>
<dbReference type="Proteomes" id="UP000306918">
    <property type="component" value="Unassembled WGS sequence"/>
</dbReference>
<gene>
    <name evidence="1" type="ORF">FAM09_03695</name>
</gene>
<dbReference type="RefSeq" id="WP_136575718.1">
    <property type="nucleotide sequence ID" value="NZ_STFF01000001.1"/>
</dbReference>
<dbReference type="AlphaFoldDB" id="A0A4S8HZE9"/>
<proteinExistence type="predicted"/>
<keyword evidence="2" id="KW-1185">Reference proteome</keyword>
<protein>
    <submittedName>
        <fullName evidence="1">Uncharacterized protein</fullName>
    </submittedName>
</protein>